<evidence type="ECO:0000259" key="2">
    <source>
        <dbReference type="Pfam" id="PF07282"/>
    </source>
</evidence>
<reference evidence="3 4" key="1">
    <citation type="journal article" date="2019" name="Int. J. Syst. Evol. Microbiol.">
        <title>The Global Catalogue of Microorganisms (GCM) 10K type strain sequencing project: providing services to taxonomists for standard genome sequencing and annotation.</title>
        <authorList>
            <consortium name="The Broad Institute Genomics Platform"/>
            <consortium name="The Broad Institute Genome Sequencing Center for Infectious Disease"/>
            <person name="Wu L."/>
            <person name="Ma J."/>
        </authorList>
    </citation>
    <scope>NUCLEOTIDE SEQUENCE [LARGE SCALE GENOMIC DNA]</scope>
    <source>
        <strain evidence="3 4">CGMCC 1.12689</strain>
    </source>
</reference>
<evidence type="ECO:0000313" key="4">
    <source>
        <dbReference type="Proteomes" id="UP001597185"/>
    </source>
</evidence>
<dbReference type="AlphaFoldDB" id="A0ABD6C425"/>
<evidence type="ECO:0000313" key="3">
    <source>
        <dbReference type="EMBL" id="MFD1572047.1"/>
    </source>
</evidence>
<dbReference type="GO" id="GO:0003677">
    <property type="term" value="F:DNA binding"/>
    <property type="evidence" value="ECO:0007669"/>
    <property type="project" value="UniProtKB-KW"/>
</dbReference>
<organism evidence="3 4">
    <name type="scientific">Halorubrum laminariae</name>
    <dbReference type="NCBI Taxonomy" id="1433523"/>
    <lineage>
        <taxon>Archaea</taxon>
        <taxon>Methanobacteriati</taxon>
        <taxon>Methanobacteriota</taxon>
        <taxon>Stenosarchaea group</taxon>
        <taxon>Halobacteria</taxon>
        <taxon>Halobacteriales</taxon>
        <taxon>Haloferacaceae</taxon>
        <taxon>Halorubrum</taxon>
    </lineage>
</organism>
<dbReference type="InterPro" id="IPR010095">
    <property type="entry name" value="Cas12f1-like_TNB"/>
</dbReference>
<dbReference type="RefSeq" id="WP_256419392.1">
    <property type="nucleotide sequence ID" value="NZ_JANHDL010000019.1"/>
</dbReference>
<sequence>MTVVRNIQVKLDVSEDAHSLLDETFEQFRHAAQYVSEYGWDDDPTEIIDDQKQLNAATYDEVRELTELHANHVQSARSLASTALGNCQDRILDEGKKASKPTFCGTVVVYGARTVTYNDDHCTLATVDGRVRAEYVTPYDDEGTPFAEYWSTDEWERREATLHKRDGTYYLHVAVKKDPETDASTTQNGVVLGVDLNVDGSVAVTSTGAFLGNADYLRHKRDGYEQRRGCLQQTGTRSAHLTIQSIGDRFARWSEDYLHRVSKAIVQEARRHDCSAIAFEDLEQIRERISNASKFQQWAFRAVRQYTEYKAEEYGILVDTVQPAYTSQRCSHSDCGFTHEDNRDGDGFECLKCGKQLHSDYNAARNIGWRLVQYWLKSGSGRASCQVALKSGTVNANGEFSPAESIGQSGSPLTSPPL</sequence>
<dbReference type="EMBL" id="JBHUDB010000021">
    <property type="protein sequence ID" value="MFD1572047.1"/>
    <property type="molecule type" value="Genomic_DNA"/>
</dbReference>
<dbReference type="PANTHER" id="PTHR30405">
    <property type="entry name" value="TRANSPOSASE"/>
    <property type="match status" value="1"/>
</dbReference>
<name>A0ABD6C425_9EURY</name>
<dbReference type="Pfam" id="PF07282">
    <property type="entry name" value="Cas12f1-like_TNB"/>
    <property type="match status" value="1"/>
</dbReference>
<keyword evidence="3" id="KW-0255">Endonuclease</keyword>
<keyword evidence="4" id="KW-1185">Reference proteome</keyword>
<protein>
    <submittedName>
        <fullName evidence="3">RNA-guided endonuclease InsQ/TnpB family protein</fullName>
    </submittedName>
</protein>
<proteinExistence type="predicted"/>
<dbReference type="NCBIfam" id="TIGR01766">
    <property type="entry name" value="IS200/IS605 family accessory protein TnpB-like domain"/>
    <property type="match status" value="1"/>
</dbReference>
<dbReference type="NCBIfam" id="NF040570">
    <property type="entry name" value="guided_TnpB"/>
    <property type="match status" value="1"/>
</dbReference>
<keyword evidence="1" id="KW-0238">DNA-binding</keyword>
<evidence type="ECO:0000256" key="1">
    <source>
        <dbReference type="ARBA" id="ARBA00023125"/>
    </source>
</evidence>
<dbReference type="Proteomes" id="UP001597185">
    <property type="component" value="Unassembled WGS sequence"/>
</dbReference>
<comment type="caution">
    <text evidence="3">The sequence shown here is derived from an EMBL/GenBank/DDBJ whole genome shotgun (WGS) entry which is preliminary data.</text>
</comment>
<gene>
    <name evidence="3" type="ORF">ACFR9T_15925</name>
</gene>
<dbReference type="PANTHER" id="PTHR30405:SF26">
    <property type="entry name" value="TRANSPOSASE, PROBABLY IS605-TNPB FAMILY"/>
    <property type="match status" value="1"/>
</dbReference>
<feature type="domain" description="Cas12f1-like TNB" evidence="2">
    <location>
        <begin position="300"/>
        <end position="367"/>
    </location>
</feature>
<dbReference type="InterPro" id="IPR051399">
    <property type="entry name" value="RNA-guided_DNA_endo/Transpos"/>
</dbReference>
<keyword evidence="3" id="KW-0540">Nuclease</keyword>
<accession>A0ABD6C425</accession>
<dbReference type="GO" id="GO:0004519">
    <property type="term" value="F:endonuclease activity"/>
    <property type="evidence" value="ECO:0007669"/>
    <property type="project" value="UniProtKB-KW"/>
</dbReference>
<keyword evidence="3" id="KW-0378">Hydrolase</keyword>